<dbReference type="GO" id="GO:0044877">
    <property type="term" value="F:protein-containing complex binding"/>
    <property type="evidence" value="ECO:0007669"/>
    <property type="project" value="InterPro"/>
</dbReference>
<dbReference type="EMBL" id="VIKR01000002">
    <property type="protein sequence ID" value="TQV75068.1"/>
    <property type="molecule type" value="Genomic_DNA"/>
</dbReference>
<comment type="similarity">
    <text evidence="7">Belongs to the YfgM family.</text>
</comment>
<proteinExistence type="inferred from homology"/>
<dbReference type="OrthoDB" id="9789675at2"/>
<evidence type="ECO:0000256" key="1">
    <source>
        <dbReference type="ARBA" id="ARBA00004401"/>
    </source>
</evidence>
<organism evidence="11 12">
    <name type="scientific">Aliikangiella marina</name>
    <dbReference type="NCBI Taxonomy" id="1712262"/>
    <lineage>
        <taxon>Bacteria</taxon>
        <taxon>Pseudomonadati</taxon>
        <taxon>Pseudomonadota</taxon>
        <taxon>Gammaproteobacteria</taxon>
        <taxon>Oceanospirillales</taxon>
        <taxon>Pleioneaceae</taxon>
        <taxon>Aliikangiella</taxon>
    </lineage>
</organism>
<evidence type="ECO:0000256" key="3">
    <source>
        <dbReference type="ARBA" id="ARBA00022692"/>
    </source>
</evidence>
<evidence type="ECO:0000256" key="9">
    <source>
        <dbReference type="SAM" id="MobiDB-lite"/>
    </source>
</evidence>
<keyword evidence="6" id="KW-0143">Chaperone</keyword>
<keyword evidence="4" id="KW-1133">Transmembrane helix</keyword>
<evidence type="ECO:0000256" key="5">
    <source>
        <dbReference type="ARBA" id="ARBA00023136"/>
    </source>
</evidence>
<feature type="region of interest" description="Disordered" evidence="9">
    <location>
        <begin position="211"/>
        <end position="252"/>
    </location>
</feature>
<keyword evidence="5" id="KW-0472">Membrane</keyword>
<evidence type="ECO:0000256" key="2">
    <source>
        <dbReference type="ARBA" id="ARBA00022475"/>
    </source>
</evidence>
<dbReference type="Gene3D" id="1.25.40.10">
    <property type="entry name" value="Tetratricopeptide repeat domain"/>
    <property type="match status" value="1"/>
</dbReference>
<comment type="subcellular location">
    <subcellularLocation>
        <location evidence="1">Cell membrane</location>
        <topology evidence="1">Single-pass type II membrane protein</topology>
    </subcellularLocation>
</comment>
<comment type="caution">
    <text evidence="11">The sequence shown here is derived from an EMBL/GenBank/DDBJ whole genome shotgun (WGS) entry which is preliminary data.</text>
</comment>
<dbReference type="PANTHER" id="PTHR38035:SF1">
    <property type="entry name" value="ANCILLARY SECYEG TRANSLOCON SUBUNIT"/>
    <property type="match status" value="1"/>
</dbReference>
<evidence type="ECO:0000256" key="7">
    <source>
        <dbReference type="ARBA" id="ARBA00024197"/>
    </source>
</evidence>
<gene>
    <name evidence="11" type="ORF">FLL45_09000</name>
</gene>
<dbReference type="InterPro" id="IPR018704">
    <property type="entry name" value="SecYEG/CpoB_TPR"/>
</dbReference>
<keyword evidence="3" id="KW-0812">Transmembrane</keyword>
<dbReference type="Pfam" id="PF09976">
    <property type="entry name" value="TPR_21"/>
    <property type="match status" value="1"/>
</dbReference>
<reference evidence="11 12" key="1">
    <citation type="submission" date="2019-06" db="EMBL/GenBank/DDBJ databases">
        <title>Draft genome of Aliikangiella marina GYP-15.</title>
        <authorList>
            <person name="Wang G."/>
        </authorList>
    </citation>
    <scope>NUCLEOTIDE SEQUENCE [LARGE SCALE GENOMIC DNA]</scope>
    <source>
        <strain evidence="11 12">GYP-15</strain>
    </source>
</reference>
<dbReference type="InterPro" id="IPR011990">
    <property type="entry name" value="TPR-like_helical_dom_sf"/>
</dbReference>
<dbReference type="InterPro" id="IPR026039">
    <property type="entry name" value="YfgM"/>
</dbReference>
<dbReference type="SUPFAM" id="SSF48452">
    <property type="entry name" value="TPR-like"/>
    <property type="match status" value="1"/>
</dbReference>
<evidence type="ECO:0000259" key="10">
    <source>
        <dbReference type="Pfam" id="PF09976"/>
    </source>
</evidence>
<keyword evidence="2" id="KW-1003">Cell membrane</keyword>
<dbReference type="AlphaFoldDB" id="A0A545TCX8"/>
<evidence type="ECO:0000256" key="6">
    <source>
        <dbReference type="ARBA" id="ARBA00023186"/>
    </source>
</evidence>
<evidence type="ECO:0000313" key="12">
    <source>
        <dbReference type="Proteomes" id="UP000317839"/>
    </source>
</evidence>
<feature type="domain" description="Ancillary SecYEG translocon subunit/Cell division coordinator CpoB TPR" evidence="10">
    <location>
        <begin position="22"/>
        <end position="214"/>
    </location>
</feature>
<evidence type="ECO:0000313" key="11">
    <source>
        <dbReference type="EMBL" id="TQV75068.1"/>
    </source>
</evidence>
<dbReference type="PIRSF" id="PIRSF006170">
    <property type="entry name" value="YfgM"/>
    <property type="match status" value="1"/>
</dbReference>
<evidence type="ECO:0000256" key="4">
    <source>
        <dbReference type="ARBA" id="ARBA00022989"/>
    </source>
</evidence>
<accession>A0A545TCX8</accession>
<dbReference type="Proteomes" id="UP000317839">
    <property type="component" value="Unassembled WGS sequence"/>
</dbReference>
<evidence type="ECO:0000256" key="8">
    <source>
        <dbReference type="ARBA" id="ARBA00024235"/>
    </source>
</evidence>
<name>A0A545TCX8_9GAMM</name>
<sequence length="252" mass="27732">MRKYQEFKVSYETEEQQVERLKEWWSENGTPLVVGAILGLAGFGGWKYWNAQQIAYQEGASDLYLKVAEVVASDNKDGLVTAAEAVKTQFPKSSYAILSAFHIAKNAVEKGEFDKAASELTWVVDNHADNELAPVAKIRLARVLLQQGKAEEALKLVEFEETSGYYALANLVKGDALIALDKKSEALAAYEIASADLEVVARHPSLQLKMDSLAEPSVVETAEAPKQETQDSSEQSSDSDETQQPAKEEESK</sequence>
<dbReference type="GO" id="GO:0005886">
    <property type="term" value="C:plasma membrane"/>
    <property type="evidence" value="ECO:0007669"/>
    <property type="project" value="UniProtKB-SubCell"/>
</dbReference>
<dbReference type="PANTHER" id="PTHR38035">
    <property type="entry name" value="UPF0070 PROTEIN YFGM"/>
    <property type="match status" value="1"/>
</dbReference>
<keyword evidence="12" id="KW-1185">Reference proteome</keyword>
<protein>
    <recommendedName>
        <fullName evidence="8">Ancillary SecYEG translocon subunit</fullName>
    </recommendedName>
</protein>